<evidence type="ECO:0000256" key="11">
    <source>
        <dbReference type="SAM" id="MobiDB-lite"/>
    </source>
</evidence>
<dbReference type="PROSITE" id="PS50109">
    <property type="entry name" value="HIS_KIN"/>
    <property type="match status" value="1"/>
</dbReference>
<dbReference type="InterPro" id="IPR036890">
    <property type="entry name" value="HATPase_C_sf"/>
</dbReference>
<dbReference type="InterPro" id="IPR005467">
    <property type="entry name" value="His_kinase_dom"/>
</dbReference>
<evidence type="ECO:0000313" key="15">
    <source>
        <dbReference type="EMBL" id="ATI43879.1"/>
    </source>
</evidence>
<dbReference type="Gene3D" id="3.30.565.10">
    <property type="entry name" value="Histidine kinase-like ATPase, C-terminal domain"/>
    <property type="match status" value="1"/>
</dbReference>
<sequence length="497" mass="53445">MIWSRLTLTGKLLAAVVLPVLLAILLMAGAVGYSMRAGFGQYLLDTEVTEFRDLASTLATLPGAAEGWPALRDPAAWLATVKRFGPGDGLRPPPEHRRFNGGAQEGAEGGGPRPMPFERHLPPYPMPLPGGPLRGPDRLALFSPEGQLLAGHEGGPDWAQLPVTDAEGETLAMLRLYPLGAPSTEAGKLFMNRQLRAISVAALIALLGASTVAFLTARQFLHPIHRIGAHVARLAAGDLSSRLAAGRRDELGRMMRDQNALARSLEASRTRERQWVSDTSHELKTPLAVLRAEVEALQDGIRAASPERLNAMHGTVMRLSRLVDDLRLLASADEARLELHHRRVDLAALTRDAVEDARRAGLPDGLDLQIDAPQALIVRGDPGRLRQVLDNLLDNARRYTDVPGRIVVRCVAQGAEVEVTVADSAPCPPEASLPSLFDRFARADVSRSRDLGGSGLGLSICRSLVAAQGGTIEVAPSDMGGLRFCVRLPLNKDETND</sequence>
<comment type="catalytic activity">
    <reaction evidence="1">
        <text>ATP + protein L-histidine = ADP + protein N-phospho-L-histidine.</text>
        <dbReference type="EC" id="2.7.13.3"/>
    </reaction>
</comment>
<feature type="compositionally biased region" description="Gly residues" evidence="11">
    <location>
        <begin position="103"/>
        <end position="112"/>
    </location>
</feature>
<evidence type="ECO:0000256" key="4">
    <source>
        <dbReference type="ARBA" id="ARBA00022553"/>
    </source>
</evidence>
<dbReference type="SMART" id="SM00304">
    <property type="entry name" value="HAMP"/>
    <property type="match status" value="1"/>
</dbReference>
<evidence type="ECO:0000256" key="6">
    <source>
        <dbReference type="ARBA" id="ARBA00022692"/>
    </source>
</evidence>
<dbReference type="InterPro" id="IPR004358">
    <property type="entry name" value="Sig_transdc_His_kin-like_C"/>
</dbReference>
<evidence type="ECO:0000256" key="2">
    <source>
        <dbReference type="ARBA" id="ARBA00004370"/>
    </source>
</evidence>
<dbReference type="SMART" id="SM00388">
    <property type="entry name" value="HisKA"/>
    <property type="match status" value="1"/>
</dbReference>
<keyword evidence="5" id="KW-0808">Transferase</keyword>
<dbReference type="PROSITE" id="PS50885">
    <property type="entry name" value="HAMP"/>
    <property type="match status" value="1"/>
</dbReference>
<evidence type="ECO:0000259" key="14">
    <source>
        <dbReference type="PROSITE" id="PS50885"/>
    </source>
</evidence>
<keyword evidence="16" id="KW-1185">Reference proteome</keyword>
<dbReference type="PANTHER" id="PTHR45436:SF5">
    <property type="entry name" value="SENSOR HISTIDINE KINASE TRCS"/>
    <property type="match status" value="1"/>
</dbReference>
<evidence type="ECO:0000313" key="16">
    <source>
        <dbReference type="Proteomes" id="UP000219050"/>
    </source>
</evidence>
<organism evidence="15 16">
    <name type="scientific">Pacificitalea manganoxidans</name>
    <dbReference type="NCBI Taxonomy" id="1411902"/>
    <lineage>
        <taxon>Bacteria</taxon>
        <taxon>Pseudomonadati</taxon>
        <taxon>Pseudomonadota</taxon>
        <taxon>Alphaproteobacteria</taxon>
        <taxon>Rhodobacterales</taxon>
        <taxon>Paracoccaceae</taxon>
        <taxon>Pacificitalea</taxon>
    </lineage>
</organism>
<comment type="subcellular location">
    <subcellularLocation>
        <location evidence="2">Membrane</location>
    </subcellularLocation>
</comment>
<dbReference type="OrthoDB" id="9813151at2"/>
<dbReference type="SUPFAM" id="SSF55874">
    <property type="entry name" value="ATPase domain of HSP90 chaperone/DNA topoisomerase II/histidine kinase"/>
    <property type="match status" value="1"/>
</dbReference>
<dbReference type="GO" id="GO:0005886">
    <property type="term" value="C:plasma membrane"/>
    <property type="evidence" value="ECO:0007669"/>
    <property type="project" value="TreeGrafter"/>
</dbReference>
<dbReference type="Pfam" id="PF00512">
    <property type="entry name" value="HisKA"/>
    <property type="match status" value="1"/>
</dbReference>
<dbReference type="PRINTS" id="PR00344">
    <property type="entry name" value="BCTRLSENSOR"/>
</dbReference>
<geneLocation type="plasmid" evidence="16">
    <name>pdy25-c</name>
</geneLocation>
<keyword evidence="9" id="KW-0902">Two-component regulatory system</keyword>
<keyword evidence="15" id="KW-0614">Plasmid</keyword>
<evidence type="ECO:0000256" key="7">
    <source>
        <dbReference type="ARBA" id="ARBA00022777"/>
    </source>
</evidence>
<keyword evidence="7" id="KW-0418">Kinase</keyword>
<name>A0A291M4M7_9RHOB</name>
<evidence type="ECO:0000256" key="10">
    <source>
        <dbReference type="ARBA" id="ARBA00023136"/>
    </source>
</evidence>
<evidence type="ECO:0000256" key="8">
    <source>
        <dbReference type="ARBA" id="ARBA00022989"/>
    </source>
</evidence>
<dbReference type="InterPro" id="IPR003660">
    <property type="entry name" value="HAMP_dom"/>
</dbReference>
<keyword evidence="6 12" id="KW-0812">Transmembrane</keyword>
<dbReference type="EMBL" id="CP021407">
    <property type="protein sequence ID" value="ATI43879.1"/>
    <property type="molecule type" value="Genomic_DNA"/>
</dbReference>
<dbReference type="InterPro" id="IPR003661">
    <property type="entry name" value="HisK_dim/P_dom"/>
</dbReference>
<keyword evidence="8 12" id="KW-1133">Transmembrane helix</keyword>
<reference evidence="15 16" key="1">
    <citation type="submission" date="2017-05" db="EMBL/GenBank/DDBJ databases">
        <title>Comparative genomic and metabolic analysis of manganese-oxidizing mechanisms in Celeribater manganoxidans DY25T: its adaption to the environment of polymetallic nodule.</title>
        <authorList>
            <person name="Wang X."/>
        </authorList>
    </citation>
    <scope>NUCLEOTIDE SEQUENCE [LARGE SCALE GENOMIC DNA]</scope>
    <source>
        <strain evidence="15 16">DY25</strain>
        <plasmid evidence="16">pdy25-c</plasmid>
    </source>
</reference>
<feature type="domain" description="HAMP" evidence="14">
    <location>
        <begin position="218"/>
        <end position="270"/>
    </location>
</feature>
<dbReference type="PANTHER" id="PTHR45436">
    <property type="entry name" value="SENSOR HISTIDINE KINASE YKOH"/>
    <property type="match status" value="1"/>
</dbReference>
<dbReference type="Gene3D" id="1.10.287.130">
    <property type="match status" value="1"/>
</dbReference>
<dbReference type="InterPro" id="IPR050428">
    <property type="entry name" value="TCS_sensor_his_kinase"/>
</dbReference>
<evidence type="ECO:0000256" key="1">
    <source>
        <dbReference type="ARBA" id="ARBA00000085"/>
    </source>
</evidence>
<dbReference type="Pfam" id="PF00672">
    <property type="entry name" value="HAMP"/>
    <property type="match status" value="1"/>
</dbReference>
<dbReference type="FunFam" id="3.30.565.10:FF:000006">
    <property type="entry name" value="Sensor histidine kinase WalK"/>
    <property type="match status" value="1"/>
</dbReference>
<evidence type="ECO:0000259" key="13">
    <source>
        <dbReference type="PROSITE" id="PS50109"/>
    </source>
</evidence>
<dbReference type="InterPro" id="IPR036097">
    <property type="entry name" value="HisK_dim/P_sf"/>
</dbReference>
<dbReference type="Pfam" id="PF02518">
    <property type="entry name" value="HATPase_c"/>
    <property type="match status" value="1"/>
</dbReference>
<dbReference type="SUPFAM" id="SSF47384">
    <property type="entry name" value="Homodimeric domain of signal transducing histidine kinase"/>
    <property type="match status" value="1"/>
</dbReference>
<keyword evidence="10 12" id="KW-0472">Membrane</keyword>
<evidence type="ECO:0000256" key="12">
    <source>
        <dbReference type="SAM" id="Phobius"/>
    </source>
</evidence>
<evidence type="ECO:0000256" key="9">
    <source>
        <dbReference type="ARBA" id="ARBA00023012"/>
    </source>
</evidence>
<dbReference type="Proteomes" id="UP000219050">
    <property type="component" value="Plasmid pDY25-C"/>
</dbReference>
<proteinExistence type="predicted"/>
<dbReference type="SMART" id="SM00387">
    <property type="entry name" value="HATPase_c"/>
    <property type="match status" value="1"/>
</dbReference>
<dbReference type="CDD" id="cd06225">
    <property type="entry name" value="HAMP"/>
    <property type="match status" value="1"/>
</dbReference>
<dbReference type="GO" id="GO:0000155">
    <property type="term" value="F:phosphorelay sensor kinase activity"/>
    <property type="evidence" value="ECO:0007669"/>
    <property type="project" value="InterPro"/>
</dbReference>
<evidence type="ECO:0000256" key="5">
    <source>
        <dbReference type="ARBA" id="ARBA00022679"/>
    </source>
</evidence>
<dbReference type="RefSeq" id="WP_097374521.1">
    <property type="nucleotide sequence ID" value="NZ_CP021407.1"/>
</dbReference>
<dbReference type="KEGG" id="cmag:CBW24_17230"/>
<evidence type="ECO:0000256" key="3">
    <source>
        <dbReference type="ARBA" id="ARBA00012438"/>
    </source>
</evidence>
<dbReference type="EC" id="2.7.13.3" evidence="3"/>
<feature type="region of interest" description="Disordered" evidence="11">
    <location>
        <begin position="87"/>
        <end position="116"/>
    </location>
</feature>
<protein>
    <recommendedName>
        <fullName evidence="3">histidine kinase</fullName>
        <ecNumber evidence="3">2.7.13.3</ecNumber>
    </recommendedName>
</protein>
<dbReference type="Gene3D" id="6.10.340.10">
    <property type="match status" value="1"/>
</dbReference>
<feature type="domain" description="Histidine kinase" evidence="13">
    <location>
        <begin position="278"/>
        <end position="492"/>
    </location>
</feature>
<dbReference type="SUPFAM" id="SSF158472">
    <property type="entry name" value="HAMP domain-like"/>
    <property type="match status" value="1"/>
</dbReference>
<accession>A0A291M4M7</accession>
<gene>
    <name evidence="15" type="ORF">CBW24_17230</name>
</gene>
<feature type="transmembrane region" description="Helical" evidence="12">
    <location>
        <begin position="12"/>
        <end position="33"/>
    </location>
</feature>
<keyword evidence="4" id="KW-0597">Phosphoprotein</keyword>
<dbReference type="AlphaFoldDB" id="A0A291M4M7"/>
<dbReference type="InterPro" id="IPR003594">
    <property type="entry name" value="HATPase_dom"/>
</dbReference>
<dbReference type="CDD" id="cd00082">
    <property type="entry name" value="HisKA"/>
    <property type="match status" value="1"/>
</dbReference>